<evidence type="ECO:0000256" key="4">
    <source>
        <dbReference type="SAM" id="SignalP"/>
    </source>
</evidence>
<feature type="chain" id="PRO_5012662538" description="LamG-like jellyroll fold domain-containing protein" evidence="4">
    <location>
        <begin position="30"/>
        <end position="1065"/>
    </location>
</feature>
<dbReference type="InterPro" id="IPR011444">
    <property type="entry name" value="DUF1549"/>
</dbReference>
<evidence type="ECO:0000313" key="6">
    <source>
        <dbReference type="EMBL" id="APW61890.1"/>
    </source>
</evidence>
<dbReference type="GO" id="GO:0020037">
    <property type="term" value="F:heme binding"/>
    <property type="evidence" value="ECO:0007669"/>
    <property type="project" value="InterPro"/>
</dbReference>
<evidence type="ECO:0000259" key="5">
    <source>
        <dbReference type="SMART" id="SM00560"/>
    </source>
</evidence>
<dbReference type="Gene3D" id="2.60.120.200">
    <property type="match status" value="1"/>
</dbReference>
<evidence type="ECO:0000313" key="7">
    <source>
        <dbReference type="Proteomes" id="UP000186309"/>
    </source>
</evidence>
<sequence>MNPRSRRFLRGAILGILWLGALAGAPTIADEPKPRPKVDFNYEIRPILSDKCFHCHGPDPKNQKAGLRLDELAGATSETKSGIRAVVPGNLDDSELIARITSDDEDERMPPKSLGRSLSPSEVELLKRWIEEGAEWKDHWAFITPARIAPPEVAAAGRIVNPIDRFVIARLEAEGLGLAPEATRERLIRRLSFDLTGLPPSLDAIDAFVADARPDAYERLVDRLLASPRFGERMAVDWLDVARYADTFGYQADVYRAMWPWRDWVVNAFNTNLPYDKFISWQLAGDLAPRPSREQVLATAFNRHHRQTNEGGSIEEEWRTEYVADRTITFGSAFLGLTLECARCHTHKYDPITQNEFYSLFSFFNNIDESGLYSHFTDAVPTPTLRLTEADRERAVADVEKRLQSAEADLHDQAEARRPAFEAWLKSVDRKAPAPALAGRIGDFPLDAVDGGKTVNRADAAKPATVAEAPAPVEGRVGRALKFDGENSVTLPLGNFDRYQPFSLGLWIKTPDVKDRAVVLRRSMAWTDAGSRGYQILIEDGKLTAALVHFWPGNAIGIAARDPLPINKWVHVALTYDGSSRADGLILYVDGKPAPREVVRDKLTKNITGGGGDDLVIGQRFRDRGFKNGEVDEVQVFNRALTAVEAAQLSDPSSIEKHLTVDPKTLTDADRDSLFAYYLANFDADYKGRLAALEGLRKERSGLVDSMAEIMVMKELPTPRPTFVLRRGAYDAPGEQVSPRTPASLLAFPADAPRNRLGLARWLTDPRHPLTARVTVNRWWQSVFGRGLVATPEDFGSQGMLPSHPALLDWLARELVDSGWDVKRVWRLMVTSATYRQSSDASPELYARDPDNVLLAHGPRYRLPAEMVRDAALAASGQLVDVIGGPSVKPFQPAGLWEEKSNIPYVRDVGAGSHRRSMYTYWKRTSPPPAMLTFDAANREVCAVKRLPTATPLQALVLLNDTQYVEAARVLAERATREGGPNLSDRLVFLVRVLTGRRPDDRELATLESLYREQYDEFRSGRADADKLLAVGDAPRAPGVDPAEAAALTIVAQALLNYDETVMNR</sequence>
<organism evidence="6 7">
    <name type="scientific">Paludisphaera borealis</name>
    <dbReference type="NCBI Taxonomy" id="1387353"/>
    <lineage>
        <taxon>Bacteria</taxon>
        <taxon>Pseudomonadati</taxon>
        <taxon>Planctomycetota</taxon>
        <taxon>Planctomycetia</taxon>
        <taxon>Isosphaerales</taxon>
        <taxon>Isosphaeraceae</taxon>
        <taxon>Paludisphaera</taxon>
    </lineage>
</organism>
<dbReference type="Pfam" id="PF13385">
    <property type="entry name" value="Laminin_G_3"/>
    <property type="match status" value="1"/>
</dbReference>
<evidence type="ECO:0000256" key="3">
    <source>
        <dbReference type="SAM" id="Coils"/>
    </source>
</evidence>
<dbReference type="STRING" id="1387353.BSF38_03420"/>
<accession>A0A1U7CSG7</accession>
<reference evidence="7" key="1">
    <citation type="submission" date="2016-12" db="EMBL/GenBank/DDBJ databases">
        <title>Comparative genomics of four Isosphaeraceae planctomycetes: a common pool of plasmids and glycoside hydrolase genes.</title>
        <authorList>
            <person name="Ivanova A."/>
        </authorList>
    </citation>
    <scope>NUCLEOTIDE SEQUENCE [LARGE SCALE GENOMIC DNA]</scope>
    <source>
        <strain evidence="7">PX4</strain>
    </source>
</reference>
<dbReference type="InterPro" id="IPR022655">
    <property type="entry name" value="DUF1553"/>
</dbReference>
<dbReference type="Pfam" id="PF07587">
    <property type="entry name" value="PSD1"/>
    <property type="match status" value="1"/>
</dbReference>
<protein>
    <recommendedName>
        <fullName evidence="5">LamG-like jellyroll fold domain-containing protein</fullName>
    </recommendedName>
</protein>
<feature type="domain" description="LamG-like jellyroll fold" evidence="5">
    <location>
        <begin position="500"/>
        <end position="644"/>
    </location>
</feature>
<dbReference type="GO" id="GO:0009055">
    <property type="term" value="F:electron transfer activity"/>
    <property type="evidence" value="ECO:0007669"/>
    <property type="project" value="InterPro"/>
</dbReference>
<feature type="coiled-coil region" evidence="3">
    <location>
        <begin position="389"/>
        <end position="416"/>
    </location>
</feature>
<dbReference type="EMBL" id="CP019082">
    <property type="protein sequence ID" value="APW61890.1"/>
    <property type="molecule type" value="Genomic_DNA"/>
</dbReference>
<keyword evidence="1 4" id="KW-0732">Signal</keyword>
<dbReference type="Pfam" id="PF07583">
    <property type="entry name" value="PSCyt2"/>
    <property type="match status" value="1"/>
</dbReference>
<dbReference type="KEGG" id="pbor:BSF38_03420"/>
<dbReference type="InterPro" id="IPR013320">
    <property type="entry name" value="ConA-like_dom_sf"/>
</dbReference>
<dbReference type="SUPFAM" id="SSF46626">
    <property type="entry name" value="Cytochrome c"/>
    <property type="match status" value="1"/>
</dbReference>
<dbReference type="Pfam" id="PF07635">
    <property type="entry name" value="PSCyt1"/>
    <property type="match status" value="1"/>
</dbReference>
<dbReference type="SUPFAM" id="SSF49899">
    <property type="entry name" value="Concanavalin A-like lectins/glucanases"/>
    <property type="match status" value="1"/>
</dbReference>
<feature type="signal peptide" evidence="4">
    <location>
        <begin position="1"/>
        <end position="29"/>
    </location>
</feature>
<dbReference type="SMART" id="SM00560">
    <property type="entry name" value="LamGL"/>
    <property type="match status" value="1"/>
</dbReference>
<dbReference type="OrthoDB" id="127107at2"/>
<dbReference type="Proteomes" id="UP000186309">
    <property type="component" value="Chromosome"/>
</dbReference>
<dbReference type="InterPro" id="IPR036909">
    <property type="entry name" value="Cyt_c-like_dom_sf"/>
</dbReference>
<keyword evidence="7" id="KW-1185">Reference proteome</keyword>
<dbReference type="PANTHER" id="PTHR35889">
    <property type="entry name" value="CYCLOINULO-OLIGOSACCHARIDE FRUCTANOTRANSFERASE-RELATED"/>
    <property type="match status" value="1"/>
</dbReference>
<dbReference type="InterPro" id="IPR006558">
    <property type="entry name" value="LamG-like"/>
</dbReference>
<dbReference type="RefSeq" id="WP_076347589.1">
    <property type="nucleotide sequence ID" value="NZ_CP019082.1"/>
</dbReference>
<evidence type="ECO:0000256" key="1">
    <source>
        <dbReference type="ARBA" id="ARBA00022729"/>
    </source>
</evidence>
<keyword evidence="3" id="KW-0175">Coiled coil</keyword>
<gene>
    <name evidence="6" type="ORF">BSF38_03420</name>
</gene>
<name>A0A1U7CSG7_9BACT</name>
<evidence type="ECO:0000256" key="2">
    <source>
        <dbReference type="ARBA" id="ARBA00023157"/>
    </source>
</evidence>
<dbReference type="InterPro" id="IPR011429">
    <property type="entry name" value="Cyt_c_Planctomycete-type"/>
</dbReference>
<dbReference type="AlphaFoldDB" id="A0A1U7CSG7"/>
<keyword evidence="2" id="KW-1015">Disulfide bond</keyword>
<proteinExistence type="predicted"/>
<dbReference type="PANTHER" id="PTHR35889:SF3">
    <property type="entry name" value="F-BOX DOMAIN-CONTAINING PROTEIN"/>
    <property type="match status" value="1"/>
</dbReference>